<evidence type="ECO:0000313" key="4">
    <source>
        <dbReference type="Proteomes" id="UP000481583"/>
    </source>
</evidence>
<feature type="chain" id="PRO_5026138796" description="Lipoprotein" evidence="2">
    <location>
        <begin position="27"/>
        <end position="265"/>
    </location>
</feature>
<sequence length="265" mass="27464">MAAASAPSAASAATALSAATAPSAHSATPSAAAPSADPAPAGPQRPYEPGVDGPDNIDALTARVSPDGSGQRNGIRVDFDRASRAEDGGKPAAARRFVFLFDRSVSLHPADFPVCDRAALEAEGPGGCPEGSRIGDGTAEFHPTGTAEVLAFNTRCRDGSWGVLVAIPATGTILEQTLERVSAPYRARGYRWALDEILPPTAVPPQDRSATLRFRLAFGAASRDGASYATTTAPDGRPLRFGLWSEFVTGQVLLPEARARIARTA</sequence>
<evidence type="ECO:0000313" key="3">
    <source>
        <dbReference type="EMBL" id="NGN70249.1"/>
    </source>
</evidence>
<gene>
    <name evidence="3" type="ORF">G5C51_41005</name>
</gene>
<dbReference type="EMBL" id="JAAKZV010000449">
    <property type="protein sequence ID" value="NGN70249.1"/>
    <property type="molecule type" value="Genomic_DNA"/>
</dbReference>
<evidence type="ECO:0008006" key="5">
    <source>
        <dbReference type="Google" id="ProtNLM"/>
    </source>
</evidence>
<name>A0A6G4UDF7_9ACTN</name>
<protein>
    <recommendedName>
        <fullName evidence="5">Lipoprotein</fullName>
    </recommendedName>
</protein>
<feature type="region of interest" description="Disordered" evidence="1">
    <location>
        <begin position="1"/>
        <end position="87"/>
    </location>
</feature>
<feature type="signal peptide" evidence="2">
    <location>
        <begin position="1"/>
        <end position="26"/>
    </location>
</feature>
<dbReference type="Proteomes" id="UP000481583">
    <property type="component" value="Unassembled WGS sequence"/>
</dbReference>
<feature type="compositionally biased region" description="Low complexity" evidence="1">
    <location>
        <begin position="1"/>
        <end position="39"/>
    </location>
</feature>
<keyword evidence="2" id="KW-0732">Signal</keyword>
<evidence type="ECO:0000256" key="2">
    <source>
        <dbReference type="SAM" id="SignalP"/>
    </source>
</evidence>
<reference evidence="3 4" key="1">
    <citation type="submission" date="2020-02" db="EMBL/GenBank/DDBJ databases">
        <title>Whole-genome analyses of novel actinobacteria.</title>
        <authorList>
            <person name="Sahin N."/>
        </authorList>
    </citation>
    <scope>NUCLEOTIDE SEQUENCE [LARGE SCALE GENOMIC DNA]</scope>
    <source>
        <strain evidence="3 4">A7024</strain>
    </source>
</reference>
<evidence type="ECO:0000256" key="1">
    <source>
        <dbReference type="SAM" id="MobiDB-lite"/>
    </source>
</evidence>
<organism evidence="3 4">
    <name type="scientific">Streptomyces coryli</name>
    <dbReference type="NCBI Taxonomy" id="1128680"/>
    <lineage>
        <taxon>Bacteria</taxon>
        <taxon>Bacillati</taxon>
        <taxon>Actinomycetota</taxon>
        <taxon>Actinomycetes</taxon>
        <taxon>Kitasatosporales</taxon>
        <taxon>Streptomycetaceae</taxon>
        <taxon>Streptomyces</taxon>
    </lineage>
</organism>
<comment type="caution">
    <text evidence="3">The sequence shown here is derived from an EMBL/GenBank/DDBJ whole genome shotgun (WGS) entry which is preliminary data.</text>
</comment>
<keyword evidence="4" id="KW-1185">Reference proteome</keyword>
<accession>A0A6G4UDF7</accession>
<feature type="compositionally biased region" description="Basic and acidic residues" evidence="1">
    <location>
        <begin position="75"/>
        <end position="87"/>
    </location>
</feature>
<proteinExistence type="predicted"/>
<dbReference type="AlphaFoldDB" id="A0A6G4UDF7"/>